<gene>
    <name evidence="2" type="ORF">V7S43_011196</name>
</gene>
<feature type="compositionally biased region" description="Low complexity" evidence="1">
    <location>
        <begin position="10"/>
        <end position="37"/>
    </location>
</feature>
<evidence type="ECO:0000313" key="2">
    <source>
        <dbReference type="EMBL" id="KAL3663782.1"/>
    </source>
</evidence>
<proteinExistence type="predicted"/>
<accession>A0ABD3FAA5</accession>
<sequence length="156" mass="17141">MQRSPRKTRPTTTTHPSTRSATTTSPTATSPLAITSPKIPSPVTGNFPVNVTATPATATTTLVDAYMTTIALSLLDESRLLRRKFSQLILQDCIKWSESLLRFFLRAAVDEDANLAHHALCGSLLQKSPHIFTNEFSEMTFVFNGIQGDKSKFSEP</sequence>
<dbReference type="AlphaFoldDB" id="A0ABD3FAA5"/>
<name>A0ABD3FAA5_9STRA</name>
<feature type="region of interest" description="Disordered" evidence="1">
    <location>
        <begin position="1"/>
        <end position="39"/>
    </location>
</feature>
<reference evidence="2 3" key="1">
    <citation type="submission" date="2024-09" db="EMBL/GenBank/DDBJ databases">
        <title>Genome sequencing and assembly of Phytophthora oleae, isolate VK10A, causative agent of rot of olive drupes.</title>
        <authorList>
            <person name="Conti Taguali S."/>
            <person name="Riolo M."/>
            <person name="La Spada F."/>
            <person name="Cacciola S.O."/>
            <person name="Dionisio G."/>
        </authorList>
    </citation>
    <scope>NUCLEOTIDE SEQUENCE [LARGE SCALE GENOMIC DNA]</scope>
    <source>
        <strain evidence="2 3">VK10A</strain>
    </source>
</reference>
<protein>
    <recommendedName>
        <fullName evidence="4">PDEase domain-containing protein</fullName>
    </recommendedName>
</protein>
<keyword evidence="3" id="KW-1185">Reference proteome</keyword>
<comment type="caution">
    <text evidence="2">The sequence shown here is derived from an EMBL/GenBank/DDBJ whole genome shotgun (WGS) entry which is preliminary data.</text>
</comment>
<organism evidence="2 3">
    <name type="scientific">Phytophthora oleae</name>
    <dbReference type="NCBI Taxonomy" id="2107226"/>
    <lineage>
        <taxon>Eukaryota</taxon>
        <taxon>Sar</taxon>
        <taxon>Stramenopiles</taxon>
        <taxon>Oomycota</taxon>
        <taxon>Peronosporomycetes</taxon>
        <taxon>Peronosporales</taxon>
        <taxon>Peronosporaceae</taxon>
        <taxon>Phytophthora</taxon>
    </lineage>
</organism>
<dbReference type="Proteomes" id="UP001632037">
    <property type="component" value="Unassembled WGS sequence"/>
</dbReference>
<evidence type="ECO:0000256" key="1">
    <source>
        <dbReference type="SAM" id="MobiDB-lite"/>
    </source>
</evidence>
<dbReference type="EMBL" id="JBIMZQ010000026">
    <property type="protein sequence ID" value="KAL3663782.1"/>
    <property type="molecule type" value="Genomic_DNA"/>
</dbReference>
<evidence type="ECO:0008006" key="4">
    <source>
        <dbReference type="Google" id="ProtNLM"/>
    </source>
</evidence>
<evidence type="ECO:0000313" key="3">
    <source>
        <dbReference type="Proteomes" id="UP001632037"/>
    </source>
</evidence>